<evidence type="ECO:0000256" key="3">
    <source>
        <dbReference type="RuleBase" id="RU362130"/>
    </source>
</evidence>
<keyword evidence="1 3" id="KW-0646">Protease inhibitor</keyword>
<dbReference type="PANTHER" id="PTHR11413">
    <property type="entry name" value="CYSTATIN FAMILY MEMBER"/>
    <property type="match status" value="1"/>
</dbReference>
<proteinExistence type="inferred from homology"/>
<comment type="similarity">
    <text evidence="3">Belongs to the cystatin family. Phytocystatin subfamily.</text>
</comment>
<dbReference type="InterPro" id="IPR027214">
    <property type="entry name" value="Cystatin"/>
</dbReference>
<dbReference type="EMBL" id="WHWC01000013">
    <property type="protein sequence ID" value="KAG8371356.1"/>
    <property type="molecule type" value="Genomic_DNA"/>
</dbReference>
<comment type="caution">
    <text evidence="5">The sequence shown here is derived from an EMBL/GenBank/DDBJ whole genome shotgun (WGS) entry which is preliminary data.</text>
</comment>
<dbReference type="Gene3D" id="3.10.450.10">
    <property type="match status" value="1"/>
</dbReference>
<name>A0AAV6WTA4_9LAMI</name>
<accession>A0AAV6WTA4</accession>
<dbReference type="Proteomes" id="UP000826271">
    <property type="component" value="Unassembled WGS sequence"/>
</dbReference>
<protein>
    <recommendedName>
        <fullName evidence="3">Cysteine proteinase inhibitor</fullName>
    </recommendedName>
</protein>
<dbReference type="SUPFAM" id="SSF54403">
    <property type="entry name" value="Cystatin/monellin"/>
    <property type="match status" value="1"/>
</dbReference>
<dbReference type="InterPro" id="IPR000010">
    <property type="entry name" value="Cystatin_dom"/>
</dbReference>
<keyword evidence="6" id="KW-1185">Reference proteome</keyword>
<feature type="domain" description="Cystatin" evidence="4">
    <location>
        <begin position="76"/>
        <end position="140"/>
    </location>
</feature>
<gene>
    <name evidence="5" type="ORF">BUALT_Bualt13G0079200</name>
</gene>
<dbReference type="InterPro" id="IPR046350">
    <property type="entry name" value="Cystatin_sf"/>
</dbReference>
<dbReference type="Pfam" id="PF16845">
    <property type="entry name" value="SQAPI"/>
    <property type="match status" value="1"/>
</dbReference>
<dbReference type="PANTHER" id="PTHR11413:SF116">
    <property type="entry name" value="MULTICYSTATIN"/>
    <property type="match status" value="1"/>
</dbReference>
<keyword evidence="2 3" id="KW-0789">Thiol protease inhibitor</keyword>
<evidence type="ECO:0000313" key="6">
    <source>
        <dbReference type="Proteomes" id="UP000826271"/>
    </source>
</evidence>
<dbReference type="AlphaFoldDB" id="A0AAV6WTA4"/>
<organism evidence="5 6">
    <name type="scientific">Buddleja alternifolia</name>
    <dbReference type="NCBI Taxonomy" id="168488"/>
    <lineage>
        <taxon>Eukaryota</taxon>
        <taxon>Viridiplantae</taxon>
        <taxon>Streptophyta</taxon>
        <taxon>Embryophyta</taxon>
        <taxon>Tracheophyta</taxon>
        <taxon>Spermatophyta</taxon>
        <taxon>Magnoliopsida</taxon>
        <taxon>eudicotyledons</taxon>
        <taxon>Gunneridae</taxon>
        <taxon>Pentapetalae</taxon>
        <taxon>asterids</taxon>
        <taxon>lamiids</taxon>
        <taxon>Lamiales</taxon>
        <taxon>Scrophulariaceae</taxon>
        <taxon>Buddlejeae</taxon>
        <taxon>Buddleja</taxon>
    </lineage>
</organism>
<dbReference type="GO" id="GO:0004869">
    <property type="term" value="F:cysteine-type endopeptidase inhibitor activity"/>
    <property type="evidence" value="ECO:0007669"/>
    <property type="project" value="UniProtKB-KW"/>
</dbReference>
<evidence type="ECO:0000259" key="4">
    <source>
        <dbReference type="Pfam" id="PF16845"/>
    </source>
</evidence>
<sequence length="208" mass="24068">MLVNPTPSSENSIIFNSPMATTLPYDQKAYSQYMDDLNNSQGFYVTPSEDGSALVGGVRPVKEYSDIHHYRKAELAAKFAVEEQNMKGRKHRWLKFIKIVHLNREPAAGAIYYITMAAADSYGEVNHYEAKVREKLNTGYILQLFRLAPYWVTNSDKLSNDCCCIGIDNLLPNMDESYFYYKCFYRARKEVKYAYPQLLFNLRNSFVE</sequence>
<evidence type="ECO:0000313" key="5">
    <source>
        <dbReference type="EMBL" id="KAG8371356.1"/>
    </source>
</evidence>
<reference evidence="5" key="1">
    <citation type="submission" date="2019-10" db="EMBL/GenBank/DDBJ databases">
        <authorList>
            <person name="Zhang R."/>
            <person name="Pan Y."/>
            <person name="Wang J."/>
            <person name="Ma R."/>
            <person name="Yu S."/>
        </authorList>
    </citation>
    <scope>NUCLEOTIDE SEQUENCE</scope>
    <source>
        <strain evidence="5">LA-IB0</strain>
        <tissue evidence="5">Leaf</tissue>
    </source>
</reference>
<evidence type="ECO:0000256" key="1">
    <source>
        <dbReference type="ARBA" id="ARBA00022690"/>
    </source>
</evidence>
<evidence type="ECO:0000256" key="2">
    <source>
        <dbReference type="ARBA" id="ARBA00022704"/>
    </source>
</evidence>